<dbReference type="RefSeq" id="WP_009885972.1">
    <property type="nucleotide sequence ID" value="NC_018497.1"/>
</dbReference>
<dbReference type="EMBL" id="CP003772">
    <property type="protein sequence ID" value="AFQ03807.1"/>
    <property type="molecule type" value="Genomic_DNA"/>
</dbReference>
<dbReference type="GO" id="GO:0009086">
    <property type="term" value="P:methionine biosynthetic process"/>
    <property type="evidence" value="ECO:0007669"/>
    <property type="project" value="UniProtKB-KW"/>
</dbReference>
<comment type="catalytic activity">
    <reaction evidence="12">
        <text>(6R)-5,10-methenyltetrahydrofolate + H2O = (6R)-10-formyltetrahydrofolate + H(+)</text>
        <dbReference type="Rhea" id="RHEA:23700"/>
        <dbReference type="ChEBI" id="CHEBI:15377"/>
        <dbReference type="ChEBI" id="CHEBI:15378"/>
        <dbReference type="ChEBI" id="CHEBI:57455"/>
        <dbReference type="ChEBI" id="CHEBI:195366"/>
        <dbReference type="EC" id="3.5.4.9"/>
    </reaction>
</comment>
<dbReference type="CDD" id="cd01080">
    <property type="entry name" value="NAD_bind_m-THF_DH_Cyclohyd"/>
    <property type="match status" value="1"/>
</dbReference>
<keyword evidence="11 12" id="KW-0511">Multifunctional enzyme</keyword>
<dbReference type="HAMAP" id="MF_01576">
    <property type="entry name" value="THF_DHG_CYH"/>
    <property type="match status" value="1"/>
</dbReference>
<dbReference type="GeneID" id="99646821"/>
<accession>A0ABC7ZI55</accession>
<evidence type="ECO:0000256" key="11">
    <source>
        <dbReference type="ARBA" id="ARBA00023268"/>
    </source>
</evidence>
<evidence type="ECO:0000256" key="1">
    <source>
        <dbReference type="ARBA" id="ARBA00004777"/>
    </source>
</evidence>
<dbReference type="EC" id="3.5.4.9" evidence="12"/>
<dbReference type="PANTHER" id="PTHR48099">
    <property type="entry name" value="C-1-TETRAHYDROFOLATE SYNTHASE, CYTOPLASMIC-RELATED"/>
    <property type="match status" value="1"/>
</dbReference>
<dbReference type="PROSITE" id="PS00766">
    <property type="entry name" value="THF_DHG_CYH_1"/>
    <property type="match status" value="1"/>
</dbReference>
<keyword evidence="5 12" id="KW-0658">Purine biosynthesis</keyword>
<dbReference type="InterPro" id="IPR046346">
    <property type="entry name" value="Aminoacid_DH-like_N_sf"/>
</dbReference>
<comment type="pathway">
    <text evidence="1 12">One-carbon metabolism; tetrahydrofolate interconversion.</text>
</comment>
<comment type="function">
    <text evidence="12">Catalyzes the oxidation of 5,10-methylenetetrahydrofolate to 5,10-methenyltetrahydrofolate and then the hydrolysis of 5,10-methenyltetrahydrofolate to 10-formyltetrahydrofolate.</text>
</comment>
<evidence type="ECO:0000256" key="9">
    <source>
        <dbReference type="ARBA" id="ARBA00023102"/>
    </source>
</evidence>
<evidence type="ECO:0000256" key="12">
    <source>
        <dbReference type="HAMAP-Rule" id="MF_01576"/>
    </source>
</evidence>
<dbReference type="SMR" id="A0ABC7ZI55"/>
<dbReference type="FunFam" id="3.40.50.720:FF:001790">
    <property type="entry name" value="Bifunctional protein FolD"/>
    <property type="match status" value="1"/>
</dbReference>
<evidence type="ECO:0000256" key="8">
    <source>
        <dbReference type="ARBA" id="ARBA00023002"/>
    </source>
</evidence>
<keyword evidence="8 12" id="KW-0560">Oxidoreductase</keyword>
<keyword evidence="4 12" id="KW-0028">Amino-acid biosynthesis</keyword>
<gene>
    <name evidence="12" type="primary">folD</name>
    <name evidence="15" type="ORF">CM1_00065</name>
</gene>
<dbReference type="SUPFAM" id="SSF53223">
    <property type="entry name" value="Aminoacid dehydrogenase-like, N-terminal domain"/>
    <property type="match status" value="1"/>
</dbReference>
<dbReference type="EC" id="1.5.1.5" evidence="12"/>
<evidence type="ECO:0000256" key="6">
    <source>
        <dbReference type="ARBA" id="ARBA00022801"/>
    </source>
</evidence>
<dbReference type="Pfam" id="PF00763">
    <property type="entry name" value="THF_DHG_CYH"/>
    <property type="match status" value="1"/>
</dbReference>
<evidence type="ECO:0000256" key="2">
    <source>
        <dbReference type="ARBA" id="ARBA00011738"/>
    </source>
</evidence>
<dbReference type="GO" id="GO:0000105">
    <property type="term" value="P:L-histidine biosynthetic process"/>
    <property type="evidence" value="ECO:0007669"/>
    <property type="project" value="UniProtKB-KW"/>
</dbReference>
<dbReference type="GO" id="GO:0004488">
    <property type="term" value="F:methylenetetrahydrofolate dehydrogenase (NADP+) activity"/>
    <property type="evidence" value="ECO:0007669"/>
    <property type="project" value="UniProtKB-UniRule"/>
</dbReference>
<reference evidence="15 16" key="1">
    <citation type="journal article" date="2012" name="J. Bacteriol.">
        <title>Draft Genome Sequences of Four Axenic Mycoplasma genitalium Strains Isolated from Denmark, Japan, and Australia.</title>
        <authorList>
            <person name="McGowin C.L."/>
            <person name="Ma L."/>
            <person name="Jensen J.S."/>
            <person name="Mancuso M.M."/>
            <person name="Hamasuna R."/>
            <person name="Adegboye D."/>
            <person name="Martin D.H."/>
        </authorList>
    </citation>
    <scope>NUCLEOTIDE SEQUENCE [LARGE SCALE GENOMIC DNA]</scope>
    <source>
        <strain evidence="15 16">M6320</strain>
    </source>
</reference>
<comment type="subunit">
    <text evidence="2 12">Homodimer.</text>
</comment>
<comment type="caution">
    <text evidence="12">Lacks conserved residue(s) required for the propagation of feature annotation.</text>
</comment>
<comment type="catalytic activity">
    <reaction evidence="12">
        <text>(6R)-5,10-methylene-5,6,7,8-tetrahydrofolate + NADP(+) = (6R)-5,10-methenyltetrahydrofolate + NADPH</text>
        <dbReference type="Rhea" id="RHEA:22812"/>
        <dbReference type="ChEBI" id="CHEBI:15636"/>
        <dbReference type="ChEBI" id="CHEBI:57455"/>
        <dbReference type="ChEBI" id="CHEBI:57783"/>
        <dbReference type="ChEBI" id="CHEBI:58349"/>
        <dbReference type="EC" id="1.5.1.5"/>
    </reaction>
</comment>
<evidence type="ECO:0000256" key="10">
    <source>
        <dbReference type="ARBA" id="ARBA00023167"/>
    </source>
</evidence>
<dbReference type="PRINTS" id="PR00085">
    <property type="entry name" value="THFDHDRGNASE"/>
</dbReference>
<evidence type="ECO:0000256" key="4">
    <source>
        <dbReference type="ARBA" id="ARBA00022605"/>
    </source>
</evidence>
<feature type="domain" description="Tetrahydrofolate dehydrogenase/cyclohydrolase catalytic" evidence="13">
    <location>
        <begin position="10"/>
        <end position="111"/>
    </location>
</feature>
<evidence type="ECO:0000313" key="15">
    <source>
        <dbReference type="EMBL" id="AFQ03807.1"/>
    </source>
</evidence>
<keyword evidence="7 12" id="KW-0521">NADP</keyword>
<keyword evidence="6 12" id="KW-0378">Hydrolase</keyword>
<evidence type="ECO:0000259" key="14">
    <source>
        <dbReference type="Pfam" id="PF02882"/>
    </source>
</evidence>
<keyword evidence="3 12" id="KW-0554">One-carbon metabolism</keyword>
<dbReference type="FunFam" id="3.40.50.10860:FF:000005">
    <property type="entry name" value="C-1-tetrahydrofolate synthase, cytoplasmic, putative"/>
    <property type="match status" value="1"/>
</dbReference>
<comment type="similarity">
    <text evidence="12">Belongs to the tetrahydrofolate dehydrogenase/cyclohydrolase family.</text>
</comment>
<dbReference type="PROSITE" id="PS00767">
    <property type="entry name" value="THF_DHG_CYH_2"/>
    <property type="match status" value="1"/>
</dbReference>
<dbReference type="GO" id="GO:0006164">
    <property type="term" value="P:purine nucleotide biosynthetic process"/>
    <property type="evidence" value="ECO:0007669"/>
    <property type="project" value="UniProtKB-KW"/>
</dbReference>
<keyword evidence="10 12" id="KW-0486">Methionine biosynthesis</keyword>
<feature type="binding site" evidence="12">
    <location>
        <begin position="149"/>
        <end position="151"/>
    </location>
    <ligand>
        <name>NADP(+)</name>
        <dbReference type="ChEBI" id="CHEBI:58349"/>
    </ligand>
</feature>
<protein>
    <recommendedName>
        <fullName evidence="12">Bifunctional protein FolD</fullName>
    </recommendedName>
    <domain>
        <recommendedName>
            <fullName evidence="12">Methylenetetrahydrofolate dehydrogenase</fullName>
            <ecNumber evidence="12">1.5.1.5</ecNumber>
        </recommendedName>
    </domain>
    <domain>
        <recommendedName>
            <fullName evidence="12">Methenyltetrahydrofolate cyclohydrolase</fullName>
            <ecNumber evidence="12">3.5.4.9</ecNumber>
        </recommendedName>
    </domain>
</protein>
<keyword evidence="9 12" id="KW-0368">Histidine biosynthesis</keyword>
<dbReference type="GO" id="GO:0004477">
    <property type="term" value="F:methenyltetrahydrofolate cyclohydrolase activity"/>
    <property type="evidence" value="ECO:0007669"/>
    <property type="project" value="UniProtKB-UniRule"/>
</dbReference>
<dbReference type="Pfam" id="PF02882">
    <property type="entry name" value="THF_DHG_CYH_C"/>
    <property type="match status" value="1"/>
</dbReference>
<dbReference type="InterPro" id="IPR020631">
    <property type="entry name" value="THF_DH/CycHdrlase_NAD-bd_dom"/>
</dbReference>
<dbReference type="InterPro" id="IPR000672">
    <property type="entry name" value="THF_DH/CycHdrlase"/>
</dbReference>
<evidence type="ECO:0000256" key="3">
    <source>
        <dbReference type="ARBA" id="ARBA00022563"/>
    </source>
</evidence>
<name>A0ABC7ZI55_MYCGT</name>
<feature type="binding site" evidence="12">
    <location>
        <position position="215"/>
    </location>
    <ligand>
        <name>NADP(+)</name>
        <dbReference type="ChEBI" id="CHEBI:58349"/>
    </ligand>
</feature>
<organism evidence="15 16">
    <name type="scientific">Mycoplasmoides genitalium M6320</name>
    <dbReference type="NCBI Taxonomy" id="662945"/>
    <lineage>
        <taxon>Bacteria</taxon>
        <taxon>Bacillati</taxon>
        <taxon>Mycoplasmatota</taxon>
        <taxon>Mycoplasmoidales</taxon>
        <taxon>Mycoplasmoidaceae</taxon>
        <taxon>Mycoplasmoides</taxon>
    </lineage>
</organism>
<evidence type="ECO:0000256" key="5">
    <source>
        <dbReference type="ARBA" id="ARBA00022755"/>
    </source>
</evidence>
<evidence type="ECO:0000313" key="16">
    <source>
        <dbReference type="Proteomes" id="UP000005254"/>
    </source>
</evidence>
<dbReference type="SUPFAM" id="SSF51735">
    <property type="entry name" value="NAD(P)-binding Rossmann-fold domains"/>
    <property type="match status" value="1"/>
</dbReference>
<evidence type="ECO:0000259" key="13">
    <source>
        <dbReference type="Pfam" id="PF00763"/>
    </source>
</evidence>
<dbReference type="AlphaFoldDB" id="A0ABC7ZI55"/>
<dbReference type="InterPro" id="IPR020867">
    <property type="entry name" value="THF_DH/CycHdrlase_CS"/>
</dbReference>
<dbReference type="PANTHER" id="PTHR48099:SF5">
    <property type="entry name" value="C-1-TETRAHYDROFOLATE SYNTHASE, CYTOPLASMIC"/>
    <property type="match status" value="1"/>
</dbReference>
<dbReference type="Proteomes" id="UP000005254">
    <property type="component" value="Chromosome"/>
</dbReference>
<dbReference type="Gene3D" id="3.40.50.10860">
    <property type="entry name" value="Leucine Dehydrogenase, chain A, domain 1"/>
    <property type="match status" value="1"/>
</dbReference>
<proteinExistence type="inferred from homology"/>
<dbReference type="Gene3D" id="3.40.50.720">
    <property type="entry name" value="NAD(P)-binding Rossmann-like Domain"/>
    <property type="match status" value="1"/>
</dbReference>
<feature type="domain" description="Tetrahydrofolate dehydrogenase/cyclohydrolase NAD(P)-binding" evidence="14">
    <location>
        <begin position="123"/>
        <end position="264"/>
    </location>
</feature>
<dbReference type="InterPro" id="IPR036291">
    <property type="entry name" value="NAD(P)-bd_dom_sf"/>
</dbReference>
<sequence>MSFDGKLKAQSILETYKNFDWSKCKLVIIQANDDDSSDSFIKQKLIACNTVGAKSELIKLSNQITQAELIEKIISLNHDVNVTGIILQLPVYPHLDKNSLLEAINPLKDVDGLTTNHLAEIKPCIVEAIITLKELFNLEFNNQKIVVVGLGITGGKPIYEFLKTSGYKVQACDKDTPNTFELIKSADIVFTAIGKSHFFQAKNFKKGVILFDIGVSRNKQNKLCGDINPEGIEKKARWWTKTPGGVGPFTVLAIIKNLWILHEKNKRCLQSSI</sequence>
<evidence type="ECO:0000256" key="7">
    <source>
        <dbReference type="ARBA" id="ARBA00022857"/>
    </source>
</evidence>
<dbReference type="InterPro" id="IPR020630">
    <property type="entry name" value="THF_DH/CycHdrlase_cat_dom"/>
</dbReference>
<dbReference type="KEGG" id="mgx:CM1_00065"/>
<dbReference type="GO" id="GO:0035999">
    <property type="term" value="P:tetrahydrofolate interconversion"/>
    <property type="evidence" value="ECO:0007669"/>
    <property type="project" value="UniProtKB-UniRule"/>
</dbReference>